<dbReference type="AlphaFoldDB" id="A0A0F8ZGK9"/>
<feature type="non-terminal residue" evidence="1">
    <location>
        <position position="45"/>
    </location>
</feature>
<protein>
    <submittedName>
        <fullName evidence="1">Uncharacterized protein</fullName>
    </submittedName>
</protein>
<comment type="caution">
    <text evidence="1">The sequence shown here is derived from an EMBL/GenBank/DDBJ whole genome shotgun (WGS) entry which is preliminary data.</text>
</comment>
<proteinExistence type="predicted"/>
<name>A0A0F8ZGK9_9ZZZZ</name>
<reference evidence="1" key="1">
    <citation type="journal article" date="2015" name="Nature">
        <title>Complex archaea that bridge the gap between prokaryotes and eukaryotes.</title>
        <authorList>
            <person name="Spang A."/>
            <person name="Saw J.H."/>
            <person name="Jorgensen S.L."/>
            <person name="Zaremba-Niedzwiedzka K."/>
            <person name="Martijn J."/>
            <person name="Lind A.E."/>
            <person name="van Eijk R."/>
            <person name="Schleper C."/>
            <person name="Guy L."/>
            <person name="Ettema T.J."/>
        </authorList>
    </citation>
    <scope>NUCLEOTIDE SEQUENCE</scope>
</reference>
<dbReference type="EMBL" id="LAZR01048025">
    <property type="protein sequence ID" value="KKK92863.1"/>
    <property type="molecule type" value="Genomic_DNA"/>
</dbReference>
<gene>
    <name evidence="1" type="ORF">LCGC14_2698700</name>
</gene>
<accession>A0A0F8ZGK9</accession>
<sequence>MKIEIAEAGPLLGYPGALRIYIGSDWKAAKRCGSGINIVIEQLVN</sequence>
<evidence type="ECO:0000313" key="1">
    <source>
        <dbReference type="EMBL" id="KKK92863.1"/>
    </source>
</evidence>
<organism evidence="1">
    <name type="scientific">marine sediment metagenome</name>
    <dbReference type="NCBI Taxonomy" id="412755"/>
    <lineage>
        <taxon>unclassified sequences</taxon>
        <taxon>metagenomes</taxon>
        <taxon>ecological metagenomes</taxon>
    </lineage>
</organism>